<evidence type="ECO:0000256" key="2">
    <source>
        <dbReference type="ARBA" id="ARBA00022692"/>
    </source>
</evidence>
<dbReference type="RefSeq" id="WP_127074918.1">
    <property type="nucleotide sequence ID" value="NZ_CP032819.1"/>
</dbReference>
<dbReference type="NCBIfam" id="TIGR01770">
    <property type="entry name" value="NDH_I_N"/>
    <property type="match status" value="1"/>
</dbReference>
<dbReference type="KEGG" id="buy:D8S85_07210"/>
<keyword evidence="5" id="KW-0874">Quinone</keyword>
<keyword evidence="2 5" id="KW-0812">Transmembrane</keyword>
<dbReference type="AlphaFoldDB" id="A0A3S9VS25"/>
<feature type="transmembrane region" description="Helical" evidence="5">
    <location>
        <begin position="199"/>
        <end position="220"/>
    </location>
</feature>
<keyword evidence="3 5" id="KW-1133">Transmembrane helix</keyword>
<dbReference type="GO" id="GO:0005886">
    <property type="term" value="C:plasma membrane"/>
    <property type="evidence" value="ECO:0007669"/>
    <property type="project" value="UniProtKB-SubCell"/>
</dbReference>
<organism evidence="8 9">
    <name type="scientific">Butyricimonas faecalis</name>
    <dbReference type="NCBI Taxonomy" id="2093856"/>
    <lineage>
        <taxon>Bacteria</taxon>
        <taxon>Pseudomonadati</taxon>
        <taxon>Bacteroidota</taxon>
        <taxon>Bacteroidia</taxon>
        <taxon>Bacteroidales</taxon>
        <taxon>Odoribacteraceae</taxon>
        <taxon>Butyricimonas</taxon>
    </lineage>
</organism>
<keyword evidence="5" id="KW-0813">Transport</keyword>
<dbReference type="Proteomes" id="UP000270673">
    <property type="component" value="Chromosome"/>
</dbReference>
<keyword evidence="4 5" id="KW-0472">Membrane</keyword>
<feature type="transmembrane region" description="Helical" evidence="5">
    <location>
        <begin position="241"/>
        <end position="263"/>
    </location>
</feature>
<dbReference type="EC" id="7.1.1.-" evidence="5"/>
<reference evidence="8 9" key="1">
    <citation type="submission" date="2018-10" db="EMBL/GenBank/DDBJ databases">
        <title>Butyricimonas faecalis sp. nov., isolated from human faeces and emended description of the genus Butyricimonas.</title>
        <authorList>
            <person name="Le Roy T."/>
            <person name="Van der Smissen P."/>
            <person name="Paquot A."/>
            <person name="Delzenne N."/>
            <person name="Muccioli G."/>
            <person name="Collet J.-F."/>
            <person name="Cani P.D."/>
        </authorList>
    </citation>
    <scope>NUCLEOTIDE SEQUENCE [LARGE SCALE GENOMIC DNA]</scope>
    <source>
        <strain evidence="8 9">H184</strain>
    </source>
</reference>
<comment type="similarity">
    <text evidence="5">Belongs to the complex I subunit 2 family.</text>
</comment>
<dbReference type="GO" id="GO:0012505">
    <property type="term" value="C:endomembrane system"/>
    <property type="evidence" value="ECO:0007669"/>
    <property type="project" value="UniProtKB-SubCell"/>
</dbReference>
<dbReference type="Pfam" id="PF00361">
    <property type="entry name" value="Proton_antipo_M"/>
    <property type="match status" value="1"/>
</dbReference>
<keyword evidence="5" id="KW-1278">Translocase</keyword>
<comment type="subunit">
    <text evidence="5">NDH-1 is composed of 14 different subunits. Subunits NuoA, H, J, K, L, M, N constitute the membrane sector of the complex.</text>
</comment>
<dbReference type="InterPro" id="IPR010096">
    <property type="entry name" value="NADH-Q_OxRdtase_suN/2"/>
</dbReference>
<keyword evidence="5" id="KW-0520">NAD</keyword>
<keyword evidence="9" id="KW-1185">Reference proteome</keyword>
<feature type="transmembrane region" description="Helical" evidence="5">
    <location>
        <begin position="363"/>
        <end position="385"/>
    </location>
</feature>
<evidence type="ECO:0000256" key="4">
    <source>
        <dbReference type="ARBA" id="ARBA00023136"/>
    </source>
</evidence>
<feature type="transmembrane region" description="Helical" evidence="5">
    <location>
        <begin position="397"/>
        <end position="418"/>
    </location>
</feature>
<sequence>MVYTNFLHMQQEISLVAVIVLLLIYDIFGTPKSLKYIQPVACLLVGIHILFNICPTPDVTAFGGMYHNTAMGSVMKTILGIGTLLVFMQANNWLSGERAIIRRGEFYMITLATLLGMYFMISAGNFLMFFIGLETASIPMATLAAFDKYKQQSAEAGAKYILTAVFASGLSLYGISLIYGTASTLYFEDIPAGLNGSPLQLMAFVFFFVGLGFKLSLVPFHQWTPDVYEGAPTSVTAYLSVISKGAAAFVLMTILYKVFAPLVNEWQTILYWVIVASITLANLFAIRQQNLKRFLAYSSISQAGYIMLGVISGTALGMTGLVYYVLVYMLSNLAAFGVIAVVEHRSGKITIDDYNGLYATNPRLSFVMMLALFSLAGIPPFAGFFSKFFIFAAAAQQGYYVLVFIALLNTIISLYYYLRVVKAMFINKSEQPIAPFASDNYSRVSLVICSAGILLVGLLSIVYESIGTYSFGM</sequence>
<comment type="subcellular location">
    <subcellularLocation>
        <location evidence="5">Cell membrane</location>
        <topology evidence="5">Multi-pass membrane protein</topology>
    </subcellularLocation>
    <subcellularLocation>
        <location evidence="1">Endomembrane system</location>
        <topology evidence="1">Multi-pass membrane protein</topology>
    </subcellularLocation>
    <subcellularLocation>
        <location evidence="6">Membrane</location>
        <topology evidence="6">Multi-pass membrane protein</topology>
    </subcellularLocation>
</comment>
<feature type="transmembrane region" description="Helical" evidence="5">
    <location>
        <begin position="444"/>
        <end position="463"/>
    </location>
</feature>
<feature type="transmembrane region" description="Helical" evidence="5">
    <location>
        <begin position="269"/>
        <end position="287"/>
    </location>
</feature>
<dbReference type="GO" id="GO:0050136">
    <property type="term" value="F:NADH dehydrogenase (quinone) (non-electrogenic) activity"/>
    <property type="evidence" value="ECO:0007669"/>
    <property type="project" value="UniProtKB-UniRule"/>
</dbReference>
<evidence type="ECO:0000256" key="6">
    <source>
        <dbReference type="RuleBase" id="RU000320"/>
    </source>
</evidence>
<feature type="transmembrane region" description="Helical" evidence="5">
    <location>
        <begin position="158"/>
        <end position="179"/>
    </location>
</feature>
<name>A0A3S9VS25_9BACT</name>
<dbReference type="GO" id="GO:0042773">
    <property type="term" value="P:ATP synthesis coupled electron transport"/>
    <property type="evidence" value="ECO:0007669"/>
    <property type="project" value="InterPro"/>
</dbReference>
<dbReference type="PANTHER" id="PTHR22773">
    <property type="entry name" value="NADH DEHYDROGENASE"/>
    <property type="match status" value="1"/>
</dbReference>
<evidence type="ECO:0000313" key="8">
    <source>
        <dbReference type="EMBL" id="AZS29372.1"/>
    </source>
</evidence>
<feature type="transmembrane region" description="Helical" evidence="5">
    <location>
        <begin position="321"/>
        <end position="342"/>
    </location>
</feature>
<dbReference type="OrthoDB" id="9811718at2"/>
<feature type="transmembrane region" description="Helical" evidence="5">
    <location>
        <begin position="73"/>
        <end position="94"/>
    </location>
</feature>
<feature type="transmembrane region" description="Helical" evidence="5">
    <location>
        <begin position="12"/>
        <end position="29"/>
    </location>
</feature>
<evidence type="ECO:0000256" key="1">
    <source>
        <dbReference type="ARBA" id="ARBA00004127"/>
    </source>
</evidence>
<dbReference type="GO" id="GO:0048038">
    <property type="term" value="F:quinone binding"/>
    <property type="evidence" value="ECO:0007669"/>
    <property type="project" value="UniProtKB-KW"/>
</dbReference>
<dbReference type="HAMAP" id="MF_00445">
    <property type="entry name" value="NDH1_NuoN_1"/>
    <property type="match status" value="1"/>
</dbReference>
<feature type="domain" description="NADH:quinone oxidoreductase/Mrp antiporter transmembrane" evidence="7">
    <location>
        <begin position="123"/>
        <end position="413"/>
    </location>
</feature>
<proteinExistence type="inferred from homology"/>
<dbReference type="InterPro" id="IPR001750">
    <property type="entry name" value="ND/Mrp_TM"/>
</dbReference>
<evidence type="ECO:0000313" key="9">
    <source>
        <dbReference type="Proteomes" id="UP000270673"/>
    </source>
</evidence>
<protein>
    <recommendedName>
        <fullName evidence="5">NADH-quinone oxidoreductase subunit N</fullName>
        <ecNumber evidence="5">7.1.1.-</ecNumber>
    </recommendedName>
    <alternativeName>
        <fullName evidence="5">NADH dehydrogenase I subunit N</fullName>
    </alternativeName>
    <alternativeName>
        <fullName evidence="5">NDH-1 subunit N</fullName>
    </alternativeName>
</protein>
<evidence type="ECO:0000256" key="5">
    <source>
        <dbReference type="HAMAP-Rule" id="MF_00445"/>
    </source>
</evidence>
<evidence type="ECO:0000259" key="7">
    <source>
        <dbReference type="Pfam" id="PF00361"/>
    </source>
</evidence>
<keyword evidence="5" id="KW-1003">Cell membrane</keyword>
<dbReference type="EMBL" id="CP032819">
    <property type="protein sequence ID" value="AZS29372.1"/>
    <property type="molecule type" value="Genomic_DNA"/>
</dbReference>
<gene>
    <name evidence="5" type="primary">nuoN</name>
    <name evidence="8" type="ORF">D8S85_07210</name>
</gene>
<accession>A0A3S9VS25</accession>
<dbReference type="GO" id="GO:0008137">
    <property type="term" value="F:NADH dehydrogenase (ubiquinone) activity"/>
    <property type="evidence" value="ECO:0007669"/>
    <property type="project" value="InterPro"/>
</dbReference>
<comment type="catalytic activity">
    <reaction evidence="5">
        <text>a quinone + NADH + 5 H(+)(in) = a quinol + NAD(+) + 4 H(+)(out)</text>
        <dbReference type="Rhea" id="RHEA:57888"/>
        <dbReference type="ChEBI" id="CHEBI:15378"/>
        <dbReference type="ChEBI" id="CHEBI:24646"/>
        <dbReference type="ChEBI" id="CHEBI:57540"/>
        <dbReference type="ChEBI" id="CHEBI:57945"/>
        <dbReference type="ChEBI" id="CHEBI:132124"/>
    </reaction>
</comment>
<comment type="function">
    <text evidence="5">NDH-1 shuttles electrons from NADH, via FMN and iron-sulfur (Fe-S) centers, to quinones in the respiratory chain. The immediate electron acceptor for the enzyme in this species is believed to be a menaquinone. Couples the redox reaction to proton translocation (for every two electrons transferred, four hydrogen ions are translocated across the cytoplasmic membrane), and thus conserves the redox energy in a proton gradient.</text>
</comment>
<evidence type="ECO:0000256" key="3">
    <source>
        <dbReference type="ARBA" id="ARBA00022989"/>
    </source>
</evidence>
<feature type="transmembrane region" description="Helical" evidence="5">
    <location>
        <begin position="127"/>
        <end position="146"/>
    </location>
</feature>
<feature type="transmembrane region" description="Helical" evidence="5">
    <location>
        <begin position="106"/>
        <end position="121"/>
    </location>
</feature>
<feature type="transmembrane region" description="Helical" evidence="5">
    <location>
        <begin position="294"/>
        <end position="315"/>
    </location>
</feature>